<dbReference type="Proteomes" id="UP001589683">
    <property type="component" value="Unassembled WGS sequence"/>
</dbReference>
<accession>A0ABV5JGQ5</accession>
<dbReference type="InterPro" id="IPR001647">
    <property type="entry name" value="HTH_TetR"/>
</dbReference>
<organism evidence="4 5">
    <name type="scientific">Pseudohalocynthiibacter aestuariivivens</name>
    <dbReference type="NCBI Taxonomy" id="1591409"/>
    <lineage>
        <taxon>Bacteria</taxon>
        <taxon>Pseudomonadati</taxon>
        <taxon>Pseudomonadota</taxon>
        <taxon>Alphaproteobacteria</taxon>
        <taxon>Rhodobacterales</taxon>
        <taxon>Paracoccaceae</taxon>
        <taxon>Pseudohalocynthiibacter</taxon>
    </lineage>
</organism>
<dbReference type="PANTHER" id="PTHR43479">
    <property type="entry name" value="ACREF/ENVCD OPERON REPRESSOR-RELATED"/>
    <property type="match status" value="1"/>
</dbReference>
<feature type="DNA-binding region" description="H-T-H motif" evidence="2">
    <location>
        <begin position="54"/>
        <end position="73"/>
    </location>
</feature>
<sequence length="223" mass="24864">MNAEARKLATKGNFGFPTELARAAKDARKGERTKANIRIAVCHCLNKLSLADLTVSEICQAAKIAHGTFYIYFADRNILVGDVALRYISFVQGEMHRASQQEPADPMRAATATYVALFEQNPGLMKCLINHLDGFPEAKKAFQTLNRQWLENVVAATERRLALEGRSLAHDELMRRAYALGGMTDQYLTGLLLSNDPNMASFSSDRDAVIDTLNLLWRRGMEP</sequence>
<dbReference type="InterPro" id="IPR009057">
    <property type="entry name" value="Homeodomain-like_sf"/>
</dbReference>
<comment type="caution">
    <text evidence="4">The sequence shown here is derived from an EMBL/GenBank/DDBJ whole genome shotgun (WGS) entry which is preliminary data.</text>
</comment>
<gene>
    <name evidence="4" type="ORF">ACFFUT_12695</name>
</gene>
<dbReference type="SUPFAM" id="SSF48498">
    <property type="entry name" value="Tetracyclin repressor-like, C-terminal domain"/>
    <property type="match status" value="1"/>
</dbReference>
<feature type="domain" description="HTH tetR-type" evidence="3">
    <location>
        <begin position="31"/>
        <end position="91"/>
    </location>
</feature>
<name>A0ABV5JGQ5_9RHOB</name>
<dbReference type="InterPro" id="IPR050624">
    <property type="entry name" value="HTH-type_Tx_Regulator"/>
</dbReference>
<dbReference type="InterPro" id="IPR036271">
    <property type="entry name" value="Tet_transcr_reg_TetR-rel_C_sf"/>
</dbReference>
<keyword evidence="1 2" id="KW-0238">DNA-binding</keyword>
<dbReference type="PROSITE" id="PS50977">
    <property type="entry name" value="HTH_TETR_2"/>
    <property type="match status" value="1"/>
</dbReference>
<proteinExistence type="predicted"/>
<dbReference type="RefSeq" id="WP_213890334.1">
    <property type="nucleotide sequence ID" value="NZ_JAGFNU010000010.1"/>
</dbReference>
<protein>
    <submittedName>
        <fullName evidence="4">TetR/AcrR family transcriptional regulator</fullName>
    </submittedName>
</protein>
<dbReference type="EMBL" id="JBHMEA010000042">
    <property type="protein sequence ID" value="MFB9232646.1"/>
    <property type="molecule type" value="Genomic_DNA"/>
</dbReference>
<evidence type="ECO:0000256" key="2">
    <source>
        <dbReference type="PROSITE-ProRule" id="PRU00335"/>
    </source>
</evidence>
<evidence type="ECO:0000313" key="4">
    <source>
        <dbReference type="EMBL" id="MFB9232646.1"/>
    </source>
</evidence>
<dbReference type="Gene3D" id="1.10.10.60">
    <property type="entry name" value="Homeodomain-like"/>
    <property type="match status" value="1"/>
</dbReference>
<evidence type="ECO:0000256" key="1">
    <source>
        <dbReference type="ARBA" id="ARBA00023125"/>
    </source>
</evidence>
<reference evidence="4 5" key="1">
    <citation type="submission" date="2024-09" db="EMBL/GenBank/DDBJ databases">
        <authorList>
            <person name="Sun Q."/>
            <person name="Mori K."/>
        </authorList>
    </citation>
    <scope>NUCLEOTIDE SEQUENCE [LARGE SCALE GENOMIC DNA]</scope>
    <source>
        <strain evidence="4 5">CECT 8726</strain>
    </source>
</reference>
<dbReference type="Gene3D" id="1.10.357.10">
    <property type="entry name" value="Tetracycline Repressor, domain 2"/>
    <property type="match status" value="1"/>
</dbReference>
<keyword evidence="5" id="KW-1185">Reference proteome</keyword>
<evidence type="ECO:0000313" key="5">
    <source>
        <dbReference type="Proteomes" id="UP001589683"/>
    </source>
</evidence>
<evidence type="ECO:0000259" key="3">
    <source>
        <dbReference type="PROSITE" id="PS50977"/>
    </source>
</evidence>
<dbReference type="SUPFAM" id="SSF46689">
    <property type="entry name" value="Homeodomain-like"/>
    <property type="match status" value="1"/>
</dbReference>
<dbReference type="PANTHER" id="PTHR43479:SF11">
    <property type="entry name" value="ACREF_ENVCD OPERON REPRESSOR-RELATED"/>
    <property type="match status" value="1"/>
</dbReference>